<protein>
    <recommendedName>
        <fullName evidence="4">Lipoprotein</fullName>
    </recommendedName>
</protein>
<dbReference type="EMBL" id="BMSA01000002">
    <property type="protein sequence ID" value="GGT33838.1"/>
    <property type="molecule type" value="Genomic_DNA"/>
</dbReference>
<organism evidence="2 3">
    <name type="scientific">Streptomyces phaeofaciens</name>
    <dbReference type="NCBI Taxonomy" id="68254"/>
    <lineage>
        <taxon>Bacteria</taxon>
        <taxon>Bacillati</taxon>
        <taxon>Actinomycetota</taxon>
        <taxon>Actinomycetes</taxon>
        <taxon>Kitasatosporales</taxon>
        <taxon>Streptomycetaceae</taxon>
        <taxon>Streptomyces</taxon>
    </lineage>
</organism>
<feature type="chain" id="PRO_5037433165" description="Lipoprotein" evidence="1">
    <location>
        <begin position="24"/>
        <end position="150"/>
    </location>
</feature>
<name>A0A918H4M9_9ACTN</name>
<evidence type="ECO:0000313" key="2">
    <source>
        <dbReference type="EMBL" id="GGT33838.1"/>
    </source>
</evidence>
<dbReference type="RefSeq" id="WP_189707427.1">
    <property type="nucleotide sequence ID" value="NZ_BMSA01000002.1"/>
</dbReference>
<keyword evidence="1" id="KW-0732">Signal</keyword>
<proteinExistence type="predicted"/>
<evidence type="ECO:0000313" key="3">
    <source>
        <dbReference type="Proteomes" id="UP000646776"/>
    </source>
</evidence>
<sequence length="150" mass="15859">MRRVLLVLCTAAALTGCSLFGRGAPCTLTDMDSEVGVMWRPADFGVEDAATIRVCVSDTCRQRVSGDPRDPFARVSVKLADDIGARTVAVRLTVTSTKDGRVLVTDSRRVRLTEQHPNGAACAPTAYTAGLRADPAKGLVSPEGLSLQGK</sequence>
<dbReference type="PROSITE" id="PS51257">
    <property type="entry name" value="PROKAR_LIPOPROTEIN"/>
    <property type="match status" value="1"/>
</dbReference>
<dbReference type="AlphaFoldDB" id="A0A918H4M9"/>
<reference evidence="2" key="1">
    <citation type="journal article" date="2014" name="Int. J. Syst. Evol. Microbiol.">
        <title>Complete genome sequence of Corynebacterium casei LMG S-19264T (=DSM 44701T), isolated from a smear-ripened cheese.</title>
        <authorList>
            <consortium name="US DOE Joint Genome Institute (JGI-PGF)"/>
            <person name="Walter F."/>
            <person name="Albersmeier A."/>
            <person name="Kalinowski J."/>
            <person name="Ruckert C."/>
        </authorList>
    </citation>
    <scope>NUCLEOTIDE SEQUENCE</scope>
    <source>
        <strain evidence="2">JCM 4125</strain>
    </source>
</reference>
<dbReference type="Proteomes" id="UP000646776">
    <property type="component" value="Unassembled WGS sequence"/>
</dbReference>
<gene>
    <name evidence="2" type="ORF">GCM10010226_07230</name>
</gene>
<comment type="caution">
    <text evidence="2">The sequence shown here is derived from an EMBL/GenBank/DDBJ whole genome shotgun (WGS) entry which is preliminary data.</text>
</comment>
<reference evidence="2" key="2">
    <citation type="submission" date="2020-09" db="EMBL/GenBank/DDBJ databases">
        <authorList>
            <person name="Sun Q."/>
            <person name="Ohkuma M."/>
        </authorList>
    </citation>
    <scope>NUCLEOTIDE SEQUENCE</scope>
    <source>
        <strain evidence="2">JCM 4125</strain>
    </source>
</reference>
<feature type="signal peptide" evidence="1">
    <location>
        <begin position="1"/>
        <end position="23"/>
    </location>
</feature>
<evidence type="ECO:0000256" key="1">
    <source>
        <dbReference type="SAM" id="SignalP"/>
    </source>
</evidence>
<evidence type="ECO:0008006" key="4">
    <source>
        <dbReference type="Google" id="ProtNLM"/>
    </source>
</evidence>
<keyword evidence="3" id="KW-1185">Reference proteome</keyword>
<accession>A0A918H4M9</accession>